<dbReference type="InterPro" id="IPR051764">
    <property type="entry name" value="Avidin/Streptavidin-rel"/>
</dbReference>
<organism evidence="9 10">
    <name type="scientific">Caerostris extrusa</name>
    <name type="common">Bark spider</name>
    <name type="synonym">Caerostris bankana</name>
    <dbReference type="NCBI Taxonomy" id="172846"/>
    <lineage>
        <taxon>Eukaryota</taxon>
        <taxon>Metazoa</taxon>
        <taxon>Ecdysozoa</taxon>
        <taxon>Arthropoda</taxon>
        <taxon>Chelicerata</taxon>
        <taxon>Arachnida</taxon>
        <taxon>Araneae</taxon>
        <taxon>Araneomorphae</taxon>
        <taxon>Entelegynae</taxon>
        <taxon>Araneoidea</taxon>
        <taxon>Araneidae</taxon>
        <taxon>Caerostris</taxon>
    </lineage>
</organism>
<comment type="subcellular location">
    <subcellularLocation>
        <location evidence="1">Secreted</location>
    </subcellularLocation>
</comment>
<keyword evidence="6" id="KW-0325">Glycoprotein</keyword>
<dbReference type="Pfam" id="PF01382">
    <property type="entry name" value="Avidin"/>
    <property type="match status" value="1"/>
</dbReference>
<dbReference type="PANTHER" id="PTHR34399">
    <property type="entry name" value="AVIDIN-RELATED"/>
    <property type="match status" value="1"/>
</dbReference>
<dbReference type="Proteomes" id="UP001054945">
    <property type="component" value="Unassembled WGS sequence"/>
</dbReference>
<keyword evidence="3" id="KW-0964">Secreted</keyword>
<dbReference type="InterPro" id="IPR036896">
    <property type="entry name" value="Avidin-like_sf"/>
</dbReference>
<dbReference type="InterPro" id="IPR005468">
    <property type="entry name" value="Avidin/str"/>
</dbReference>
<comment type="caution">
    <text evidence="9">The sequence shown here is derived from an EMBL/GenBank/DDBJ whole genome shotgun (WGS) entry which is preliminary data.</text>
</comment>
<reference evidence="9 10" key="1">
    <citation type="submission" date="2021-06" db="EMBL/GenBank/DDBJ databases">
        <title>Caerostris extrusa draft genome.</title>
        <authorList>
            <person name="Kono N."/>
            <person name="Arakawa K."/>
        </authorList>
    </citation>
    <scope>NUCLEOTIDE SEQUENCE [LARGE SCALE GENOMIC DNA]</scope>
</reference>
<accession>A0AAV4VWI1</accession>
<keyword evidence="4 8" id="KW-0732">Signal</keyword>
<evidence type="ECO:0000313" key="9">
    <source>
        <dbReference type="EMBL" id="GIY73954.1"/>
    </source>
</evidence>
<keyword evidence="5" id="KW-1015">Disulfide bond</keyword>
<dbReference type="InterPro" id="IPR005469">
    <property type="entry name" value="Avidin"/>
</dbReference>
<protein>
    <submittedName>
        <fullName evidence="9">Uncharacterized protein</fullName>
    </submittedName>
</protein>
<dbReference type="PANTHER" id="PTHR34399:SF3">
    <property type="entry name" value="AVID PROTEIN-RELATED"/>
    <property type="match status" value="1"/>
</dbReference>
<dbReference type="GO" id="GO:0005576">
    <property type="term" value="C:extracellular region"/>
    <property type="evidence" value="ECO:0007669"/>
    <property type="project" value="UniProtKB-SubCell"/>
</dbReference>
<comment type="similarity">
    <text evidence="2">Belongs to the avidin/streptavidin family.</text>
</comment>
<evidence type="ECO:0000313" key="10">
    <source>
        <dbReference type="Proteomes" id="UP001054945"/>
    </source>
</evidence>
<evidence type="ECO:0000256" key="7">
    <source>
        <dbReference type="ARBA" id="ARBA00023267"/>
    </source>
</evidence>
<evidence type="ECO:0000256" key="4">
    <source>
        <dbReference type="ARBA" id="ARBA00022729"/>
    </source>
</evidence>
<evidence type="ECO:0000256" key="5">
    <source>
        <dbReference type="ARBA" id="ARBA00023157"/>
    </source>
</evidence>
<evidence type="ECO:0000256" key="2">
    <source>
        <dbReference type="ARBA" id="ARBA00006297"/>
    </source>
</evidence>
<sequence>MYIPVVLFFCLNLGIAFGANCEDLSGLWRNQLGSNMTIIYRSDNHITGEYSTAVESRLKAALVTSNLTGIHMPVQGGALVSFTVLFNHGKSLTTWVGQCMVCDGEEILFTTWGLRSHFLKPVDRWMAMRIHQDTFKRVPGDDNIIPLHLRTLGPARKDDKSSTCEKNLKAGVRGSWVSDRHDALQFTDCFESGIFSGSHHDNVVFGRSDGGGLFTALGFVSASEEKIIGWTGHIHETKSHKREIETTWISHAFSNSCKDPRNLVHYGMDNYKFNLGYEGTKEENKSFWKNVLSYLTPWG</sequence>
<evidence type="ECO:0000256" key="3">
    <source>
        <dbReference type="ARBA" id="ARBA00022525"/>
    </source>
</evidence>
<evidence type="ECO:0000256" key="8">
    <source>
        <dbReference type="SAM" id="SignalP"/>
    </source>
</evidence>
<feature type="signal peptide" evidence="8">
    <location>
        <begin position="1"/>
        <end position="18"/>
    </location>
</feature>
<dbReference type="AlphaFoldDB" id="A0AAV4VWI1"/>
<dbReference type="EMBL" id="BPLR01015144">
    <property type="protein sequence ID" value="GIY73954.1"/>
    <property type="molecule type" value="Genomic_DNA"/>
</dbReference>
<feature type="chain" id="PRO_5043641032" evidence="8">
    <location>
        <begin position="19"/>
        <end position="299"/>
    </location>
</feature>
<dbReference type="Gene3D" id="2.40.128.30">
    <property type="entry name" value="Avidin-like"/>
    <property type="match status" value="2"/>
</dbReference>
<keyword evidence="7" id="KW-0092">Biotin</keyword>
<gene>
    <name evidence="9" type="primary">AVEN_205129_1</name>
    <name evidence="9" type="ORF">CEXT_591371</name>
</gene>
<evidence type="ECO:0000256" key="6">
    <source>
        <dbReference type="ARBA" id="ARBA00023180"/>
    </source>
</evidence>
<proteinExistence type="inferred from homology"/>
<dbReference type="GO" id="GO:0009374">
    <property type="term" value="F:biotin binding"/>
    <property type="evidence" value="ECO:0007669"/>
    <property type="project" value="InterPro"/>
</dbReference>
<name>A0AAV4VWI1_CAEEX</name>
<evidence type="ECO:0000256" key="1">
    <source>
        <dbReference type="ARBA" id="ARBA00004613"/>
    </source>
</evidence>
<keyword evidence="10" id="KW-1185">Reference proteome</keyword>
<dbReference type="SUPFAM" id="SSF50876">
    <property type="entry name" value="Avidin/streptavidin"/>
    <property type="match status" value="2"/>
</dbReference>
<dbReference type="PROSITE" id="PS51326">
    <property type="entry name" value="AVIDIN_2"/>
    <property type="match status" value="1"/>
</dbReference>
<dbReference type="PRINTS" id="PR00709">
    <property type="entry name" value="AVIDIN"/>
</dbReference>